<evidence type="ECO:0000256" key="1">
    <source>
        <dbReference type="ARBA" id="ARBA00004141"/>
    </source>
</evidence>
<evidence type="ECO:0000256" key="3">
    <source>
        <dbReference type="ARBA" id="ARBA00022692"/>
    </source>
</evidence>
<dbReference type="Pfam" id="PF01040">
    <property type="entry name" value="UbiA"/>
    <property type="match status" value="1"/>
</dbReference>
<accession>A0A2V3J4C4</accession>
<dbReference type="InterPro" id="IPR026046">
    <property type="entry name" value="UBIAD1"/>
</dbReference>
<evidence type="ECO:0000256" key="4">
    <source>
        <dbReference type="ARBA" id="ARBA00022989"/>
    </source>
</evidence>
<evidence type="ECO:0000256" key="5">
    <source>
        <dbReference type="ARBA" id="ARBA00023136"/>
    </source>
</evidence>
<feature type="transmembrane region" description="Helical" evidence="7">
    <location>
        <begin position="44"/>
        <end position="62"/>
    </location>
</feature>
<keyword evidence="4 7" id="KW-1133">Transmembrane helix</keyword>
<dbReference type="InterPro" id="IPR011937">
    <property type="entry name" value="DHNA_phytyltransferase_MenA"/>
</dbReference>
<feature type="transmembrane region" description="Helical" evidence="7">
    <location>
        <begin position="68"/>
        <end position="87"/>
    </location>
</feature>
<keyword evidence="2 8" id="KW-0808">Transferase</keyword>
<reference evidence="8 9" key="1">
    <citation type="journal article" date="2018" name="Mol. Biol. Evol.">
        <title>Analysis of the draft genome of the red seaweed Gracilariopsis chorda provides insights into genome size evolution in Rhodophyta.</title>
        <authorList>
            <person name="Lee J."/>
            <person name="Yang E.C."/>
            <person name="Graf L."/>
            <person name="Yang J.H."/>
            <person name="Qiu H."/>
            <person name="Zel Zion U."/>
            <person name="Chan C.X."/>
            <person name="Stephens T.G."/>
            <person name="Weber A.P.M."/>
            <person name="Boo G.H."/>
            <person name="Boo S.M."/>
            <person name="Kim K.M."/>
            <person name="Shin Y."/>
            <person name="Jung M."/>
            <person name="Lee S.J."/>
            <person name="Yim H.S."/>
            <person name="Lee J.H."/>
            <person name="Bhattacharya D."/>
            <person name="Yoon H.S."/>
        </authorList>
    </citation>
    <scope>NUCLEOTIDE SEQUENCE [LARGE SCALE GENOMIC DNA]</scope>
    <source>
        <strain evidence="8 9">SKKU-2015</strain>
        <tissue evidence="8">Whole body</tissue>
    </source>
</reference>
<evidence type="ECO:0000313" key="8">
    <source>
        <dbReference type="EMBL" id="PXF49229.1"/>
    </source>
</evidence>
<evidence type="ECO:0000313" key="9">
    <source>
        <dbReference type="Proteomes" id="UP000247409"/>
    </source>
</evidence>
<organism evidence="8 9">
    <name type="scientific">Gracilariopsis chorda</name>
    <dbReference type="NCBI Taxonomy" id="448386"/>
    <lineage>
        <taxon>Eukaryota</taxon>
        <taxon>Rhodophyta</taxon>
        <taxon>Florideophyceae</taxon>
        <taxon>Rhodymeniophycidae</taxon>
        <taxon>Gracilariales</taxon>
        <taxon>Gracilariaceae</taxon>
        <taxon>Gracilariopsis</taxon>
    </lineage>
</organism>
<feature type="region of interest" description="Disordered" evidence="6">
    <location>
        <begin position="1"/>
        <end position="21"/>
    </location>
</feature>
<protein>
    <submittedName>
        <fullName evidence="8">2-carboxy-1,4-naphthoquinone phytyltransferase</fullName>
    </submittedName>
</protein>
<keyword evidence="9" id="KW-1185">Reference proteome</keyword>
<dbReference type="CDD" id="cd13962">
    <property type="entry name" value="PT_UbiA_UBIAD1"/>
    <property type="match status" value="1"/>
</dbReference>
<dbReference type="InterPro" id="IPR000537">
    <property type="entry name" value="UbiA_prenyltransferase"/>
</dbReference>
<evidence type="ECO:0000256" key="6">
    <source>
        <dbReference type="SAM" id="MobiDB-lite"/>
    </source>
</evidence>
<gene>
    <name evidence="8" type="ORF">BWQ96_01018</name>
</gene>
<keyword evidence="5 7" id="KW-0472">Membrane</keyword>
<evidence type="ECO:0000256" key="2">
    <source>
        <dbReference type="ARBA" id="ARBA00022679"/>
    </source>
</evidence>
<dbReference type="AlphaFoldDB" id="A0A2V3J4C4"/>
<dbReference type="GO" id="GO:0042372">
    <property type="term" value="P:phylloquinone biosynthetic process"/>
    <property type="evidence" value="ECO:0007669"/>
    <property type="project" value="InterPro"/>
</dbReference>
<evidence type="ECO:0000256" key="7">
    <source>
        <dbReference type="SAM" id="Phobius"/>
    </source>
</evidence>
<dbReference type="PIRSF" id="PIRSF005355">
    <property type="entry name" value="UBIAD1"/>
    <property type="match status" value="1"/>
</dbReference>
<dbReference type="Proteomes" id="UP000247409">
    <property type="component" value="Unassembled WGS sequence"/>
</dbReference>
<feature type="transmembrane region" description="Helical" evidence="7">
    <location>
        <begin position="119"/>
        <end position="137"/>
    </location>
</feature>
<name>A0A2V3J4C4_9FLOR</name>
<comment type="caution">
    <text evidence="8">The sequence shown here is derived from an EMBL/GenBank/DDBJ whole genome shotgun (WGS) entry which is preliminary data.</text>
</comment>
<dbReference type="STRING" id="448386.A0A2V3J4C4"/>
<dbReference type="PANTHER" id="PTHR13929:SF0">
    <property type="entry name" value="UBIA PRENYLTRANSFERASE DOMAIN-CONTAINING PROTEIN 1"/>
    <property type="match status" value="1"/>
</dbReference>
<dbReference type="NCBIfam" id="TIGR02235">
    <property type="entry name" value="menA_cyano-plnt"/>
    <property type="match status" value="1"/>
</dbReference>
<comment type="subcellular location">
    <subcellularLocation>
        <location evidence="1">Membrane</location>
        <topology evidence="1">Multi-pass membrane protein</topology>
    </subcellularLocation>
</comment>
<feature type="transmembrane region" description="Helical" evidence="7">
    <location>
        <begin position="321"/>
        <end position="340"/>
    </location>
</feature>
<dbReference type="EMBL" id="NBIV01000007">
    <property type="protein sequence ID" value="PXF49229.1"/>
    <property type="molecule type" value="Genomic_DNA"/>
</dbReference>
<sequence>MIGVTQSPKGAHQLQSTSDLYPSSSLATPRTNYHLWLAAIKPPMYTVAIAPMTVGAFSAYALNDTLHLPSFLFSTFASVCIIAWLNLTNDAFDFETGVDKNKKESVVNLLGGTNRAKNFVLMLAITLLSIAFALLYLAFRHDTAPLIALFIAVLEGYVYQGPPFRLSYKGLGEFLCFTSWFIATTAMHYSQTPVDTALPLSERLRALFLLPLTSKHVLAPATLVAYPTTLILFSSHFHQIHDDAAVGKRSPIVRLGTLLASRVLAIAVGALCLLQVYFYLSSSLPFLPFVLSAFAFPLAIKLALFVLHYHDKPNFVRAAKYKAVAFHFVHGMLLSLGYWLS</sequence>
<dbReference type="GO" id="GO:0009234">
    <property type="term" value="P:menaquinone biosynthetic process"/>
    <property type="evidence" value="ECO:0007669"/>
    <property type="project" value="TreeGrafter"/>
</dbReference>
<feature type="transmembrane region" description="Helical" evidence="7">
    <location>
        <begin position="258"/>
        <end position="280"/>
    </location>
</feature>
<dbReference type="GO" id="GO:0004659">
    <property type="term" value="F:prenyltransferase activity"/>
    <property type="evidence" value="ECO:0007669"/>
    <property type="project" value="InterPro"/>
</dbReference>
<feature type="transmembrane region" description="Helical" evidence="7">
    <location>
        <begin position="217"/>
        <end position="237"/>
    </location>
</feature>
<dbReference type="GO" id="GO:0016020">
    <property type="term" value="C:membrane"/>
    <property type="evidence" value="ECO:0007669"/>
    <property type="project" value="UniProtKB-SubCell"/>
</dbReference>
<dbReference type="PANTHER" id="PTHR13929">
    <property type="entry name" value="1,4-DIHYDROXY-2-NAPHTHOATE OCTAPRENYLTRANSFERASE"/>
    <property type="match status" value="1"/>
</dbReference>
<feature type="transmembrane region" description="Helical" evidence="7">
    <location>
        <begin position="286"/>
        <end position="309"/>
    </location>
</feature>
<proteinExistence type="predicted"/>
<dbReference type="OrthoDB" id="5263at2759"/>
<keyword evidence="3 7" id="KW-0812">Transmembrane</keyword>